<dbReference type="PANTHER" id="PTHR47396:SF1">
    <property type="entry name" value="ATP-DEPENDENT HELICASE IRC3-RELATED"/>
    <property type="match status" value="1"/>
</dbReference>
<gene>
    <name evidence="3" type="ORF">MPEBLZ_01670</name>
</gene>
<keyword evidence="1" id="KW-0175">Coiled coil</keyword>
<dbReference type="SUPFAM" id="SSF52540">
    <property type="entry name" value="P-loop containing nucleoside triphosphate hydrolases"/>
    <property type="match status" value="1"/>
</dbReference>
<name>A0A0P8AAZ8_9EURY</name>
<evidence type="ECO:0000313" key="4">
    <source>
        <dbReference type="Proteomes" id="UP000050360"/>
    </source>
</evidence>
<protein>
    <submittedName>
        <fullName evidence="3">Type I restriction enzyme EcoKI subunit R</fullName>
    </submittedName>
</protein>
<proteinExistence type="predicted"/>
<dbReference type="Pfam" id="PF04851">
    <property type="entry name" value="ResIII"/>
    <property type="match status" value="1"/>
</dbReference>
<dbReference type="InterPro" id="IPR027417">
    <property type="entry name" value="P-loop_NTPase"/>
</dbReference>
<dbReference type="GO" id="GO:0003677">
    <property type="term" value="F:DNA binding"/>
    <property type="evidence" value="ECO:0007669"/>
    <property type="project" value="InterPro"/>
</dbReference>
<dbReference type="PANTHER" id="PTHR47396">
    <property type="entry name" value="TYPE I RESTRICTION ENZYME ECOKI R PROTEIN"/>
    <property type="match status" value="1"/>
</dbReference>
<dbReference type="Proteomes" id="UP000050360">
    <property type="component" value="Unassembled WGS sequence"/>
</dbReference>
<reference evidence="3 4" key="1">
    <citation type="submission" date="2015-09" db="EMBL/GenBank/DDBJ databases">
        <title>A metagenomics-based metabolic model of nitrate-dependent anaerobic oxidation of methane by Methanoperedens-like archaea.</title>
        <authorList>
            <person name="Arshad A."/>
            <person name="Speth D.R."/>
            <person name="De Graaf R.M."/>
            <person name="Op Den Camp H.J."/>
            <person name="Jetten M.S."/>
            <person name="Welte C.U."/>
        </authorList>
    </citation>
    <scope>NUCLEOTIDE SEQUENCE [LARGE SCALE GENOMIC DNA]</scope>
</reference>
<accession>A0A0P8AAZ8</accession>
<dbReference type="GO" id="GO:0005829">
    <property type="term" value="C:cytosol"/>
    <property type="evidence" value="ECO:0007669"/>
    <property type="project" value="TreeGrafter"/>
</dbReference>
<evidence type="ECO:0000313" key="3">
    <source>
        <dbReference type="EMBL" id="KPQ43796.1"/>
    </source>
</evidence>
<dbReference type="GO" id="GO:0016787">
    <property type="term" value="F:hydrolase activity"/>
    <property type="evidence" value="ECO:0007669"/>
    <property type="project" value="InterPro"/>
</dbReference>
<feature type="coiled-coil region" evidence="1">
    <location>
        <begin position="280"/>
        <end position="307"/>
    </location>
</feature>
<dbReference type="InterPro" id="IPR050742">
    <property type="entry name" value="Helicase_Restrict-Modif_Enz"/>
</dbReference>
<dbReference type="EMBL" id="LKCM01000128">
    <property type="protein sequence ID" value="KPQ43796.1"/>
    <property type="molecule type" value="Genomic_DNA"/>
</dbReference>
<dbReference type="AlphaFoldDB" id="A0A0P8AAZ8"/>
<sequence length="939" mass="109144">MARTKSKTELFGKHPLAKAIEPVIEKWSADNYPEVNGKQITHATRELMDYWFSDMSHEGEAFHICQRRAIETIIYCYEILSIPHVEELFEQFSCELLEKENLRHGIESMDHPRFAIKMATGTGKTWVLTALIIWQYWNRTKLNDKRFASHFLLVAPGNIVYERLLDSFLGKKRNGKRQPMTADLKKSLFMPENVRQDFDLRIFSKEDLQENTPFTEAPFLLITNWHQLMDTSREKEITLAEDLGIESRENTVSQRVERFMDFLTYNGDLMVINDEAHHVHNASDAEQKRWQESIEELREKIKSNKDSLFTQLDFTATPFTIKGKKKEFFPHVVYDYGLVEAMHAMLVKQLFIEKSSLLSNKIESLPEYEKLMITAHRDESNKPIELSEVQKHMLDIGLAKLDALQDDFNKFKINKKPVMFVMADMNEEANMIADYIRQKTDSSGKSFGDDSKGEQIVTLHIGKKDSLSEEDFETLRNKVFSSDDASNPVRVIVSVLMLREGFDVKNVCVLVVLRRSDSDLLTEQVIGRGIRQMFPEPEYRAEKSENYQKIKNKEPLINSYDLLFIVEHPKYNEIYTQLTEAGAAIASGNSIDLSLDTKSVLIKIDESRIKAFDISWPVSFAYKTEESIDFSYFGISELPLFEIPFEKIMQTRILITDFHPDTKYRREWELEESNFSYNVFLRNTVKGIIGGNRRTAWLTRFAPDIIGIVDQYISGHLFGRKIDFNLDENLRRLRNQQVFDFVITEVRKKLMKFVQNAKSNEVVEADWTKLSTFKTLKIRMERAIATKKCVYPFVDFPPRGGFERKFTENVLENDSSVEAYVKLNQYVHQFSIPYINNMGHLVPYYPDFLVKTRDSIYIIETKSTKEAANDIDTKIKAIAASGICSKISIVKNIPETNQPRIWNYVLLPQNIFDEMEDTGLTSLIERCEANLALLKMRRE</sequence>
<dbReference type="InterPro" id="IPR006935">
    <property type="entry name" value="Helicase/UvrB_N"/>
</dbReference>
<evidence type="ECO:0000259" key="2">
    <source>
        <dbReference type="Pfam" id="PF04851"/>
    </source>
</evidence>
<feature type="domain" description="Helicase/UvrB N-terminal" evidence="2">
    <location>
        <begin position="93"/>
        <end position="319"/>
    </location>
</feature>
<organism evidence="3 4">
    <name type="scientific">Candidatus Methanoperedens nitratireducens</name>
    <dbReference type="NCBI Taxonomy" id="1392998"/>
    <lineage>
        <taxon>Archaea</taxon>
        <taxon>Methanobacteriati</taxon>
        <taxon>Methanobacteriota</taxon>
        <taxon>Stenosarchaea group</taxon>
        <taxon>Methanomicrobia</taxon>
        <taxon>Methanosarcinales</taxon>
        <taxon>ANME-2 cluster</taxon>
        <taxon>Candidatus Methanoperedentaceae</taxon>
        <taxon>Candidatus Methanoperedens</taxon>
    </lineage>
</organism>
<dbReference type="PATRIC" id="fig|1719120.3.peg.1819"/>
<dbReference type="GO" id="GO:0005524">
    <property type="term" value="F:ATP binding"/>
    <property type="evidence" value="ECO:0007669"/>
    <property type="project" value="InterPro"/>
</dbReference>
<dbReference type="Gene3D" id="3.40.50.300">
    <property type="entry name" value="P-loop containing nucleotide triphosphate hydrolases"/>
    <property type="match status" value="2"/>
</dbReference>
<evidence type="ECO:0000256" key="1">
    <source>
        <dbReference type="SAM" id="Coils"/>
    </source>
</evidence>
<comment type="caution">
    <text evidence="3">The sequence shown here is derived from an EMBL/GenBank/DDBJ whole genome shotgun (WGS) entry which is preliminary data.</text>
</comment>